<sequence length="543" mass="65409">MSKTILLKNNNDVIDTLIKGMVLKDIYPNYRLHNLSDDDNMSNDLYPQVFDKIDKTNLDNKYKIIDGSEMELNKLDEHYYYNKLKHKIGQNLSNSFMFLEKDLVLGNLFDDDEYVPYVKKNMRTINNKKLVNTKFEKRNISKLYKISEDKIKDYHLQYFFLERFAQFRPFNISPMFNNVIEYDYIKPLKLLFEYHSVESFYEKLYMKYKDIKFIEKRIEDIDEIKKEDIDIIITEYVKCRSNTFIITVFNDKNINDTIEKLNKNGIVYYVKNLKLTKKSLFNIMFWSLDKYNFNMRKEYIDKFNLKDNNDVSFIFFDNVTKKVSMTRILSDIDILNCTEYFYEAVELSSMILNKNSLEMLERQNIIGYIDNDFFVKSNLKLQTLRKILYSNMSLLEMDRFMSFGNISLYANCSRTLDYIESILIDIEPRETNRIDKMIENLFINNYSKIYFLNSIVRETKLFEEKYKLTNCKDFVLDPNNYCYFQGLKISTLEFEVSRKQDSVLEEDKVDLYMIGQFIDVKSKEYIKDINMDILKKKYLIKQI</sequence>
<organism evidence="1">
    <name type="scientific">viral metagenome</name>
    <dbReference type="NCBI Taxonomy" id="1070528"/>
    <lineage>
        <taxon>unclassified sequences</taxon>
        <taxon>metagenomes</taxon>
        <taxon>organismal metagenomes</taxon>
    </lineage>
</organism>
<accession>A0A6C0BE68</accession>
<reference evidence="1" key="1">
    <citation type="journal article" date="2020" name="Nature">
        <title>Giant virus diversity and host interactions through global metagenomics.</title>
        <authorList>
            <person name="Schulz F."/>
            <person name="Roux S."/>
            <person name="Paez-Espino D."/>
            <person name="Jungbluth S."/>
            <person name="Walsh D.A."/>
            <person name="Denef V.J."/>
            <person name="McMahon K.D."/>
            <person name="Konstantinidis K.T."/>
            <person name="Eloe-Fadrosh E.A."/>
            <person name="Kyrpides N.C."/>
            <person name="Woyke T."/>
        </authorList>
    </citation>
    <scope>NUCLEOTIDE SEQUENCE</scope>
    <source>
        <strain evidence="1">GVMAG-M-3300010160-60</strain>
    </source>
</reference>
<evidence type="ECO:0000313" key="1">
    <source>
        <dbReference type="EMBL" id="QHS90436.1"/>
    </source>
</evidence>
<dbReference type="AlphaFoldDB" id="A0A6C0BE68"/>
<dbReference type="EMBL" id="MN739136">
    <property type="protein sequence ID" value="QHS90436.1"/>
    <property type="molecule type" value="Genomic_DNA"/>
</dbReference>
<protein>
    <submittedName>
        <fullName evidence="1">Uncharacterized protein</fullName>
    </submittedName>
</protein>
<name>A0A6C0BE68_9ZZZZ</name>
<proteinExistence type="predicted"/>